<dbReference type="InterPro" id="IPR001387">
    <property type="entry name" value="Cro/C1-type_HTH"/>
</dbReference>
<keyword evidence="3" id="KW-1185">Reference proteome</keyword>
<proteinExistence type="predicted"/>
<dbReference type="EMBL" id="BMSX01000019">
    <property type="protein sequence ID" value="GGR41386.1"/>
    <property type="molecule type" value="Genomic_DNA"/>
</dbReference>
<reference evidence="2" key="1">
    <citation type="journal article" date="2014" name="Int. J. Syst. Evol. Microbiol.">
        <title>Complete genome sequence of Corynebacterium casei LMG S-19264T (=DSM 44701T), isolated from a smear-ripened cheese.</title>
        <authorList>
            <consortium name="US DOE Joint Genome Institute (JGI-PGF)"/>
            <person name="Walter F."/>
            <person name="Albersmeier A."/>
            <person name="Kalinowski J."/>
            <person name="Ruckert C."/>
        </authorList>
    </citation>
    <scope>NUCLEOTIDE SEQUENCE</scope>
    <source>
        <strain evidence="2">JCM 4346</strain>
    </source>
</reference>
<evidence type="ECO:0000313" key="2">
    <source>
        <dbReference type="EMBL" id="GGR41386.1"/>
    </source>
</evidence>
<dbReference type="Gene3D" id="3.30.450.180">
    <property type="match status" value="1"/>
</dbReference>
<comment type="caution">
    <text evidence="2">The sequence shown here is derived from an EMBL/GenBank/DDBJ whole genome shotgun (WGS) entry which is preliminary data.</text>
</comment>
<dbReference type="CDD" id="cd00093">
    <property type="entry name" value="HTH_XRE"/>
    <property type="match status" value="1"/>
</dbReference>
<evidence type="ECO:0000313" key="3">
    <source>
        <dbReference type="Proteomes" id="UP000658320"/>
    </source>
</evidence>
<dbReference type="InterPro" id="IPR010982">
    <property type="entry name" value="Lambda_DNA-bd_dom_sf"/>
</dbReference>
<dbReference type="Pfam" id="PF13560">
    <property type="entry name" value="HTH_31"/>
    <property type="match status" value="1"/>
</dbReference>
<dbReference type="Pfam" id="PF17765">
    <property type="entry name" value="MLTR_LBD"/>
    <property type="match status" value="1"/>
</dbReference>
<dbReference type="InterPro" id="IPR041413">
    <property type="entry name" value="MLTR_LBD"/>
</dbReference>
<dbReference type="GO" id="GO:0003677">
    <property type="term" value="F:DNA binding"/>
    <property type="evidence" value="ECO:0007669"/>
    <property type="project" value="InterPro"/>
</dbReference>
<dbReference type="Gene3D" id="1.10.260.40">
    <property type="entry name" value="lambda repressor-like DNA-binding domains"/>
    <property type="match status" value="1"/>
</dbReference>
<evidence type="ECO:0000259" key="1">
    <source>
        <dbReference type="PROSITE" id="PS50943"/>
    </source>
</evidence>
<dbReference type="SUPFAM" id="SSF47413">
    <property type="entry name" value="lambda repressor-like DNA-binding domains"/>
    <property type="match status" value="1"/>
</dbReference>
<dbReference type="Proteomes" id="UP000658320">
    <property type="component" value="Unassembled WGS sequence"/>
</dbReference>
<dbReference type="PANTHER" id="PTHR35010">
    <property type="entry name" value="BLL4672 PROTEIN-RELATED"/>
    <property type="match status" value="1"/>
</dbReference>
<dbReference type="AlphaFoldDB" id="A0A918FJ01"/>
<protein>
    <submittedName>
        <fullName evidence="2">Transcriptional regulator</fullName>
    </submittedName>
</protein>
<feature type="domain" description="HTH cro/C1-type" evidence="1">
    <location>
        <begin position="33"/>
        <end position="85"/>
    </location>
</feature>
<name>A0A918FJ01_9ACTN</name>
<sequence>MNSSAHRKELGQFLKARRAELSPRTVGLPETDRRRRVAGLRRDEVAVLAAISTDYYTRLEQGRMTPSASVLSELVRVLHLSDDQRDRLFELAGREAGGARRRAPQKAHPRLRTVLNELSVAPGVVLGRYLDILAWNPMAAALFSTDFAKVAKQQRNYVRQLFTDPAMRTLYVDWEDSARNAVAVLRQQAASCPDDRRPTALVGELSVRDDQFRRWWGGRHVAPRTGGTKVFDHPVAGRLTLAWDALTCVADPDQQLIVWSAEPDSRTYEGLRFLSSWAAAQQDDSLSDTVN</sequence>
<accession>A0A918FJ01</accession>
<dbReference type="RefSeq" id="WP_189941624.1">
    <property type="nucleotide sequence ID" value="NZ_BMSX01000019.1"/>
</dbReference>
<dbReference type="PANTHER" id="PTHR35010:SF2">
    <property type="entry name" value="BLL4672 PROTEIN"/>
    <property type="match status" value="1"/>
</dbReference>
<dbReference type="PROSITE" id="PS50943">
    <property type="entry name" value="HTH_CROC1"/>
    <property type="match status" value="1"/>
</dbReference>
<reference evidence="2" key="2">
    <citation type="submission" date="2020-09" db="EMBL/GenBank/DDBJ databases">
        <authorList>
            <person name="Sun Q."/>
            <person name="Ohkuma M."/>
        </authorList>
    </citation>
    <scope>NUCLEOTIDE SEQUENCE</scope>
    <source>
        <strain evidence="2">JCM 4346</strain>
    </source>
</reference>
<gene>
    <name evidence="2" type="ORF">GCM10010251_67560</name>
</gene>
<dbReference type="SMART" id="SM00530">
    <property type="entry name" value="HTH_XRE"/>
    <property type="match status" value="1"/>
</dbReference>
<organism evidence="2 3">
    <name type="scientific">Streptomyces aurantiogriseus</name>
    <dbReference type="NCBI Taxonomy" id="66870"/>
    <lineage>
        <taxon>Bacteria</taxon>
        <taxon>Bacillati</taxon>
        <taxon>Actinomycetota</taxon>
        <taxon>Actinomycetes</taxon>
        <taxon>Kitasatosporales</taxon>
        <taxon>Streptomycetaceae</taxon>
        <taxon>Streptomyces</taxon>
    </lineage>
</organism>